<dbReference type="GeneID" id="36321478"/>
<reference evidence="1 2" key="1">
    <citation type="journal article" date="2015" name="Environ. Microbiol.">
        <title>Genome analyses suggest the presence of polyploidy and recent human-driven expansions in eight global populations of the honeybee pathogen Nosema ceranae.</title>
        <authorList>
            <person name="Pelin A."/>
            <person name="Selman M."/>
            <person name="Aris-Brosou S."/>
            <person name="Farinelli L."/>
            <person name="Corradi N."/>
        </authorList>
    </citation>
    <scope>NUCLEOTIDE SEQUENCE [LARGE SCALE GENOMIC DNA]</scope>
    <source>
        <strain evidence="1 2">PA08 1199</strain>
    </source>
</reference>
<dbReference type="EMBL" id="JPQZ01000082">
    <property type="protein sequence ID" value="KKO74330.1"/>
    <property type="molecule type" value="Genomic_DNA"/>
</dbReference>
<dbReference type="RefSeq" id="XP_024330072.1">
    <property type="nucleotide sequence ID" value="XM_024476524.1"/>
</dbReference>
<evidence type="ECO:0000313" key="1">
    <source>
        <dbReference type="EMBL" id="KKO74330.1"/>
    </source>
</evidence>
<protein>
    <submittedName>
        <fullName evidence="1">Uncharacterized protein</fullName>
    </submittedName>
</protein>
<comment type="caution">
    <text evidence="1">The sequence shown here is derived from an EMBL/GenBank/DDBJ whole genome shotgun (WGS) entry which is preliminary data.</text>
</comment>
<organism evidence="1 2">
    <name type="scientific">Vairimorpha ceranae</name>
    <dbReference type="NCBI Taxonomy" id="40302"/>
    <lineage>
        <taxon>Eukaryota</taxon>
        <taxon>Fungi</taxon>
        <taxon>Fungi incertae sedis</taxon>
        <taxon>Microsporidia</taxon>
        <taxon>Nosematidae</taxon>
        <taxon>Vairimorpha</taxon>
    </lineage>
</organism>
<proteinExistence type="predicted"/>
<keyword evidence="2" id="KW-1185">Reference proteome</keyword>
<name>A0A0F9WBS7_9MICR</name>
<evidence type="ECO:0000313" key="2">
    <source>
        <dbReference type="Proteomes" id="UP000034350"/>
    </source>
</evidence>
<dbReference type="Proteomes" id="UP000034350">
    <property type="component" value="Unassembled WGS sequence"/>
</dbReference>
<accession>A0A0F9WBS7</accession>
<dbReference type="AlphaFoldDB" id="A0A0F9WBS7"/>
<dbReference type="VEuPathDB" id="MicrosporidiaDB:AAJ76_820009440"/>
<dbReference type="OrthoDB" id="10535435at2759"/>
<gene>
    <name evidence="1" type="ORF">AAJ76_820009440</name>
</gene>
<sequence length="47" mass="5786">MMTWEDIVTNYNEQYRKEIDIDNHIVTYVRSRVLKLTLESMPLIAWR</sequence>